<organism evidence="4 5">
    <name type="scientific">Cellulomonas aerilata</name>
    <dbReference type="NCBI Taxonomy" id="515326"/>
    <lineage>
        <taxon>Bacteria</taxon>
        <taxon>Bacillati</taxon>
        <taxon>Actinomycetota</taxon>
        <taxon>Actinomycetes</taxon>
        <taxon>Micrococcales</taxon>
        <taxon>Cellulomonadaceae</taxon>
        <taxon>Cellulomonas</taxon>
    </lineage>
</organism>
<dbReference type="InterPro" id="IPR002645">
    <property type="entry name" value="STAS_dom"/>
</dbReference>
<dbReference type="Pfam" id="PF01740">
    <property type="entry name" value="STAS"/>
    <property type="match status" value="1"/>
</dbReference>
<feature type="domain" description="STAS" evidence="3">
    <location>
        <begin position="11"/>
        <end position="111"/>
    </location>
</feature>
<dbReference type="SUPFAM" id="SSF52091">
    <property type="entry name" value="SpoIIaa-like"/>
    <property type="match status" value="1"/>
</dbReference>
<dbReference type="AlphaFoldDB" id="A0A512D7T9"/>
<dbReference type="PANTHER" id="PTHR33495">
    <property type="entry name" value="ANTI-SIGMA FACTOR ANTAGONIST TM_1081-RELATED-RELATED"/>
    <property type="match status" value="1"/>
</dbReference>
<dbReference type="CDD" id="cd07043">
    <property type="entry name" value="STAS_anti-anti-sigma_factors"/>
    <property type="match status" value="1"/>
</dbReference>
<accession>A0A512D7T9</accession>
<evidence type="ECO:0000256" key="2">
    <source>
        <dbReference type="RuleBase" id="RU003749"/>
    </source>
</evidence>
<evidence type="ECO:0000313" key="5">
    <source>
        <dbReference type="Proteomes" id="UP000321181"/>
    </source>
</evidence>
<dbReference type="InterPro" id="IPR003658">
    <property type="entry name" value="Anti-sigma_ant"/>
</dbReference>
<proteinExistence type="inferred from homology"/>
<dbReference type="RefSeq" id="WP_146898877.1">
    <property type="nucleotide sequence ID" value="NZ_BAAARM010000001.1"/>
</dbReference>
<comment type="caution">
    <text evidence="4">The sequence shown here is derived from an EMBL/GenBank/DDBJ whole genome shotgun (WGS) entry which is preliminary data.</text>
</comment>
<sequence>MDVSVEHDDLGPVVMRVTGEVDVATAAPLRQELAVHMGSHQQDLIVDVSGVTFMDSTGLGVLVRAVRQVHERGGRIELVSHEDPVMNLLRLTALADVLPVHKTVHEARAALSGG</sequence>
<dbReference type="Proteomes" id="UP000321181">
    <property type="component" value="Unassembled WGS sequence"/>
</dbReference>
<dbReference type="PANTHER" id="PTHR33495:SF2">
    <property type="entry name" value="ANTI-SIGMA FACTOR ANTAGONIST TM_1081-RELATED"/>
    <property type="match status" value="1"/>
</dbReference>
<dbReference type="EMBL" id="BJYY01000001">
    <property type="protein sequence ID" value="GEO32572.1"/>
    <property type="molecule type" value="Genomic_DNA"/>
</dbReference>
<gene>
    <name evidence="4" type="primary">rsbV_1</name>
    <name evidence="4" type="ORF">CAE01nite_02970</name>
</gene>
<evidence type="ECO:0000259" key="3">
    <source>
        <dbReference type="PROSITE" id="PS50801"/>
    </source>
</evidence>
<evidence type="ECO:0000256" key="1">
    <source>
        <dbReference type="ARBA" id="ARBA00009013"/>
    </source>
</evidence>
<comment type="similarity">
    <text evidence="1 2">Belongs to the anti-sigma-factor antagonist family.</text>
</comment>
<dbReference type="OrthoDB" id="9793697at2"/>
<dbReference type="NCBIfam" id="TIGR00377">
    <property type="entry name" value="ant_ant_sig"/>
    <property type="match status" value="1"/>
</dbReference>
<reference evidence="4 5" key="1">
    <citation type="submission" date="2019-07" db="EMBL/GenBank/DDBJ databases">
        <title>Whole genome shotgun sequence of Cellulomonas aerilata NBRC 106308.</title>
        <authorList>
            <person name="Hosoyama A."/>
            <person name="Uohara A."/>
            <person name="Ohji S."/>
            <person name="Ichikawa N."/>
        </authorList>
    </citation>
    <scope>NUCLEOTIDE SEQUENCE [LARGE SCALE GENOMIC DNA]</scope>
    <source>
        <strain evidence="4 5">NBRC 106308</strain>
    </source>
</reference>
<keyword evidence="5" id="KW-1185">Reference proteome</keyword>
<name>A0A512D7T9_9CELL</name>
<dbReference type="PROSITE" id="PS50801">
    <property type="entry name" value="STAS"/>
    <property type="match status" value="1"/>
</dbReference>
<dbReference type="GO" id="GO:0043856">
    <property type="term" value="F:anti-sigma factor antagonist activity"/>
    <property type="evidence" value="ECO:0007669"/>
    <property type="project" value="InterPro"/>
</dbReference>
<dbReference type="InterPro" id="IPR036513">
    <property type="entry name" value="STAS_dom_sf"/>
</dbReference>
<evidence type="ECO:0000313" key="4">
    <source>
        <dbReference type="EMBL" id="GEO32572.1"/>
    </source>
</evidence>
<dbReference type="Gene3D" id="3.30.750.24">
    <property type="entry name" value="STAS domain"/>
    <property type="match status" value="1"/>
</dbReference>
<protein>
    <recommendedName>
        <fullName evidence="2">Anti-sigma factor antagonist</fullName>
    </recommendedName>
</protein>